<gene>
    <name evidence="4" type="ORF">AWC23_20015</name>
</gene>
<evidence type="ECO:0000256" key="2">
    <source>
        <dbReference type="SAM" id="Phobius"/>
    </source>
</evidence>
<evidence type="ECO:0000259" key="3">
    <source>
        <dbReference type="Pfam" id="PF14032"/>
    </source>
</evidence>
<protein>
    <recommendedName>
        <fullName evidence="3">PknH-like extracellular domain-containing protein</fullName>
    </recommendedName>
</protein>
<dbReference type="Gene3D" id="3.40.1000.70">
    <property type="entry name" value="PknH-like extracellular domain"/>
    <property type="match status" value="1"/>
</dbReference>
<feature type="transmembrane region" description="Helical" evidence="2">
    <location>
        <begin position="43"/>
        <end position="63"/>
    </location>
</feature>
<dbReference type="EMBL" id="LQPR01000049">
    <property type="protein sequence ID" value="ORW69042.1"/>
    <property type="molecule type" value="Genomic_DNA"/>
</dbReference>
<keyword evidence="2" id="KW-0812">Transmembrane</keyword>
<reference evidence="4 5" key="1">
    <citation type="submission" date="2016-01" db="EMBL/GenBank/DDBJ databases">
        <title>The new phylogeny of the genus Mycobacterium.</title>
        <authorList>
            <person name="Tarcisio F."/>
            <person name="Conor M."/>
            <person name="Antonella G."/>
            <person name="Elisabetta G."/>
            <person name="Giulia F.S."/>
            <person name="Sara T."/>
            <person name="Anna F."/>
            <person name="Clotilde B."/>
            <person name="Roberto B."/>
            <person name="Veronica D.S."/>
            <person name="Fabio R."/>
            <person name="Monica P."/>
            <person name="Olivier J."/>
            <person name="Enrico T."/>
            <person name="Nicola S."/>
        </authorList>
    </citation>
    <scope>NUCLEOTIDE SEQUENCE [LARGE SCALE GENOMIC DNA]</scope>
    <source>
        <strain evidence="4 5">DSM 44616</strain>
    </source>
</reference>
<evidence type="ECO:0000313" key="4">
    <source>
        <dbReference type="EMBL" id="ORW69042.1"/>
    </source>
</evidence>
<feature type="region of interest" description="Disordered" evidence="1">
    <location>
        <begin position="69"/>
        <end position="97"/>
    </location>
</feature>
<evidence type="ECO:0000256" key="1">
    <source>
        <dbReference type="SAM" id="MobiDB-lite"/>
    </source>
</evidence>
<proteinExistence type="predicted"/>
<feature type="region of interest" description="Disordered" evidence="1">
    <location>
        <begin position="1"/>
        <end position="36"/>
    </location>
</feature>
<dbReference type="InterPro" id="IPR026954">
    <property type="entry name" value="PknH-like_Extracell"/>
</dbReference>
<evidence type="ECO:0000313" key="5">
    <source>
        <dbReference type="Proteomes" id="UP000193387"/>
    </source>
</evidence>
<accession>A0AAJ3TTS3</accession>
<dbReference type="AlphaFoldDB" id="A0AAJ3TTS3"/>
<dbReference type="InterPro" id="IPR038232">
    <property type="entry name" value="PknH-like_Extracell_sf"/>
</dbReference>
<dbReference type="Proteomes" id="UP000193387">
    <property type="component" value="Unassembled WGS sequence"/>
</dbReference>
<name>A0AAJ3TTS3_9MYCO</name>
<keyword evidence="2" id="KW-0472">Membrane</keyword>
<organism evidence="4 5">
    <name type="scientific">Mycobacterium saskatchewanense</name>
    <dbReference type="NCBI Taxonomy" id="220927"/>
    <lineage>
        <taxon>Bacteria</taxon>
        <taxon>Bacillati</taxon>
        <taxon>Actinomycetota</taxon>
        <taxon>Actinomycetes</taxon>
        <taxon>Mycobacteriales</taxon>
        <taxon>Mycobacteriaceae</taxon>
        <taxon>Mycobacterium</taxon>
        <taxon>Mycobacterium simiae complex</taxon>
    </lineage>
</organism>
<dbReference type="Pfam" id="PF14032">
    <property type="entry name" value="PknH_C"/>
    <property type="match status" value="1"/>
</dbReference>
<feature type="compositionally biased region" description="Low complexity" evidence="1">
    <location>
        <begin position="79"/>
        <end position="97"/>
    </location>
</feature>
<comment type="caution">
    <text evidence="4">The sequence shown here is derived from an EMBL/GenBank/DDBJ whole genome shotgun (WGS) entry which is preliminary data.</text>
</comment>
<keyword evidence="2" id="KW-1133">Transmembrane helix</keyword>
<feature type="compositionally biased region" description="Pro residues" evidence="1">
    <location>
        <begin position="15"/>
        <end position="35"/>
    </location>
</feature>
<feature type="domain" description="PknH-like extracellular" evidence="3">
    <location>
        <begin position="100"/>
        <end position="283"/>
    </location>
</feature>
<sequence length="287" mass="29475">MGAASRQGAPAGWAPLPPPPGFGPAPSPAYPPAPPGGASSRTWVLLGVAVLVVIVVALVGLIATAGHSDRPAAPGAHRPSASQPSGPPSATATPAPARPVAAEDLPGLLLDVGAVNNIMGTHDLLVNPTLTTTRLYIDTTDKPECGGVWANANREVYAGSGWVSVQTQYLREPADASHEVFQSVISFPTAAGAADFVAKEAKAWPLCNGRSITTTTPNQKPQTWWVATVGRQDGMLASFTTREGARGWGCQHALIARNNVVVDVEACGFSVMQQGSAIATKVAAGIR</sequence>
<keyword evidence="5" id="KW-1185">Reference proteome</keyword>